<gene>
    <name evidence="1" type="ORF">DSO57_1025576</name>
</gene>
<dbReference type="EMBL" id="QTSX02005115">
    <property type="protein sequence ID" value="KAJ9060944.1"/>
    <property type="molecule type" value="Genomic_DNA"/>
</dbReference>
<proteinExistence type="predicted"/>
<evidence type="ECO:0000313" key="2">
    <source>
        <dbReference type="Proteomes" id="UP001165960"/>
    </source>
</evidence>
<comment type="caution">
    <text evidence="1">The sequence shown here is derived from an EMBL/GenBank/DDBJ whole genome shotgun (WGS) entry which is preliminary data.</text>
</comment>
<accession>A0ACC2SFA2</accession>
<reference evidence="1" key="1">
    <citation type="submission" date="2022-04" db="EMBL/GenBank/DDBJ databases">
        <title>Genome of the entomopathogenic fungus Entomophthora muscae.</title>
        <authorList>
            <person name="Elya C."/>
            <person name="Lovett B.R."/>
            <person name="Lee E."/>
            <person name="Macias A.M."/>
            <person name="Hajek A.E."/>
            <person name="De Bivort B.L."/>
            <person name="Kasson M.T."/>
            <person name="De Fine Licht H.H."/>
            <person name="Stajich J.E."/>
        </authorList>
    </citation>
    <scope>NUCLEOTIDE SEQUENCE</scope>
    <source>
        <strain evidence="1">Berkeley</strain>
    </source>
</reference>
<protein>
    <submittedName>
        <fullName evidence="1">Uncharacterized protein</fullName>
    </submittedName>
</protein>
<organism evidence="1 2">
    <name type="scientific">Entomophthora muscae</name>
    <dbReference type="NCBI Taxonomy" id="34485"/>
    <lineage>
        <taxon>Eukaryota</taxon>
        <taxon>Fungi</taxon>
        <taxon>Fungi incertae sedis</taxon>
        <taxon>Zoopagomycota</taxon>
        <taxon>Entomophthoromycotina</taxon>
        <taxon>Entomophthoromycetes</taxon>
        <taxon>Entomophthorales</taxon>
        <taxon>Entomophthoraceae</taxon>
        <taxon>Entomophthora</taxon>
    </lineage>
</organism>
<sequence>MPLYHQQVPQPQKCLSSHSKNDNQIGTDLIKPAASSTKTNCQSSKDRPPASQAAIPEDPKNDYKTANQPEKLEMPNLVTQIAPEECQEAPAYE</sequence>
<name>A0ACC2SFA2_9FUNG</name>
<dbReference type="Proteomes" id="UP001165960">
    <property type="component" value="Unassembled WGS sequence"/>
</dbReference>
<keyword evidence="2" id="KW-1185">Reference proteome</keyword>
<evidence type="ECO:0000313" key="1">
    <source>
        <dbReference type="EMBL" id="KAJ9060944.1"/>
    </source>
</evidence>